<feature type="compositionally biased region" description="Basic and acidic residues" evidence="1">
    <location>
        <begin position="7"/>
        <end position="21"/>
    </location>
</feature>
<feature type="non-terminal residue" evidence="2">
    <location>
        <position position="117"/>
    </location>
</feature>
<keyword evidence="3" id="KW-1185">Reference proteome</keyword>
<feature type="region of interest" description="Disordered" evidence="1">
    <location>
        <begin position="1"/>
        <end position="21"/>
    </location>
</feature>
<protein>
    <submittedName>
        <fullName evidence="2">Uncharacterized protein</fullName>
    </submittedName>
</protein>
<proteinExistence type="predicted"/>
<gene>
    <name evidence="2" type="ORF">PIB30_055303</name>
</gene>
<name>A0ABU6YJN7_9FABA</name>
<reference evidence="2 3" key="1">
    <citation type="journal article" date="2023" name="Plants (Basel)">
        <title>Bridging the Gap: Combining Genomics and Transcriptomics Approaches to Understand Stylosanthes scabra, an Orphan Legume from the Brazilian Caatinga.</title>
        <authorList>
            <person name="Ferreira-Neto J.R.C."/>
            <person name="da Silva M.D."/>
            <person name="Binneck E."/>
            <person name="de Melo N.F."/>
            <person name="da Silva R.H."/>
            <person name="de Melo A.L.T.M."/>
            <person name="Pandolfi V."/>
            <person name="Bustamante F.O."/>
            <person name="Brasileiro-Vidal A.C."/>
            <person name="Benko-Iseppon A.M."/>
        </authorList>
    </citation>
    <scope>NUCLEOTIDE SEQUENCE [LARGE SCALE GENOMIC DNA]</scope>
    <source>
        <tissue evidence="2">Leaves</tissue>
    </source>
</reference>
<comment type="caution">
    <text evidence="2">The sequence shown here is derived from an EMBL/GenBank/DDBJ whole genome shotgun (WGS) entry which is preliminary data.</text>
</comment>
<evidence type="ECO:0000313" key="2">
    <source>
        <dbReference type="EMBL" id="MED6209504.1"/>
    </source>
</evidence>
<evidence type="ECO:0000256" key="1">
    <source>
        <dbReference type="SAM" id="MobiDB-lite"/>
    </source>
</evidence>
<feature type="region of interest" description="Disordered" evidence="1">
    <location>
        <begin position="97"/>
        <end position="117"/>
    </location>
</feature>
<organism evidence="2 3">
    <name type="scientific">Stylosanthes scabra</name>
    <dbReference type="NCBI Taxonomy" id="79078"/>
    <lineage>
        <taxon>Eukaryota</taxon>
        <taxon>Viridiplantae</taxon>
        <taxon>Streptophyta</taxon>
        <taxon>Embryophyta</taxon>
        <taxon>Tracheophyta</taxon>
        <taxon>Spermatophyta</taxon>
        <taxon>Magnoliopsida</taxon>
        <taxon>eudicotyledons</taxon>
        <taxon>Gunneridae</taxon>
        <taxon>Pentapetalae</taxon>
        <taxon>rosids</taxon>
        <taxon>fabids</taxon>
        <taxon>Fabales</taxon>
        <taxon>Fabaceae</taxon>
        <taxon>Papilionoideae</taxon>
        <taxon>50 kb inversion clade</taxon>
        <taxon>dalbergioids sensu lato</taxon>
        <taxon>Dalbergieae</taxon>
        <taxon>Pterocarpus clade</taxon>
        <taxon>Stylosanthes</taxon>
    </lineage>
</organism>
<evidence type="ECO:0000313" key="3">
    <source>
        <dbReference type="Proteomes" id="UP001341840"/>
    </source>
</evidence>
<sequence>MGTSNVKVKESPVKSEKERKRSISKNLLRGIVNEAFPRQRRQKLDATNLSIRNNPTSISDQVVPLKSWLSFPRGKGHQATLPIAQPANWHLGTHLKTTSTNGVRTHNVGFPVRNKRP</sequence>
<accession>A0ABU6YJN7</accession>
<dbReference type="EMBL" id="JASCZI010242085">
    <property type="protein sequence ID" value="MED6209504.1"/>
    <property type="molecule type" value="Genomic_DNA"/>
</dbReference>
<dbReference type="Proteomes" id="UP001341840">
    <property type="component" value="Unassembled WGS sequence"/>
</dbReference>